<keyword evidence="2" id="KW-0472">Membrane</keyword>
<feature type="compositionally biased region" description="Polar residues" evidence="1">
    <location>
        <begin position="36"/>
        <end position="46"/>
    </location>
</feature>
<feature type="compositionally biased region" description="Acidic residues" evidence="1">
    <location>
        <begin position="124"/>
        <end position="138"/>
    </location>
</feature>
<proteinExistence type="predicted"/>
<feature type="compositionally biased region" description="Pro residues" evidence="1">
    <location>
        <begin position="51"/>
        <end position="65"/>
    </location>
</feature>
<feature type="region of interest" description="Disordered" evidence="1">
    <location>
        <begin position="120"/>
        <end position="140"/>
    </location>
</feature>
<dbReference type="AlphaFoldDB" id="A0A4S8Q819"/>
<protein>
    <submittedName>
        <fullName evidence="3">Uncharacterized protein</fullName>
    </submittedName>
</protein>
<feature type="region of interest" description="Disordered" evidence="1">
    <location>
        <begin position="1"/>
        <end position="89"/>
    </location>
</feature>
<reference evidence="3 4" key="2">
    <citation type="submission" date="2019-05" db="EMBL/GenBank/DDBJ databases">
        <title>Glycomyces buryatensis sp. nov.</title>
        <authorList>
            <person name="Nikitina E."/>
        </authorList>
    </citation>
    <scope>NUCLEOTIDE SEQUENCE [LARGE SCALE GENOMIC DNA]</scope>
    <source>
        <strain evidence="3 4">18</strain>
    </source>
</reference>
<evidence type="ECO:0000313" key="3">
    <source>
        <dbReference type="EMBL" id="THV40517.1"/>
    </source>
</evidence>
<evidence type="ECO:0000256" key="1">
    <source>
        <dbReference type="SAM" id="MobiDB-lite"/>
    </source>
</evidence>
<feature type="transmembrane region" description="Helical" evidence="2">
    <location>
        <begin position="96"/>
        <end position="116"/>
    </location>
</feature>
<comment type="caution">
    <text evidence="3">The sequence shown here is derived from an EMBL/GenBank/DDBJ whole genome shotgun (WGS) entry which is preliminary data.</text>
</comment>
<keyword evidence="4" id="KW-1185">Reference proteome</keyword>
<accession>A0A4S8Q819</accession>
<dbReference type="EMBL" id="STGY01000056">
    <property type="protein sequence ID" value="THV40517.1"/>
    <property type="molecule type" value="Genomic_DNA"/>
</dbReference>
<organism evidence="3 4">
    <name type="scientific">Glycomyces buryatensis</name>
    <dbReference type="NCBI Taxonomy" id="2570927"/>
    <lineage>
        <taxon>Bacteria</taxon>
        <taxon>Bacillati</taxon>
        <taxon>Actinomycetota</taxon>
        <taxon>Actinomycetes</taxon>
        <taxon>Glycomycetales</taxon>
        <taxon>Glycomycetaceae</taxon>
        <taxon>Glycomyces</taxon>
    </lineage>
</organism>
<keyword evidence="2" id="KW-0812">Transmembrane</keyword>
<dbReference type="Proteomes" id="UP000308760">
    <property type="component" value="Unassembled WGS sequence"/>
</dbReference>
<sequence length="207" mass="22208">MTNQPPHYNFGGSDDYRPQQPPQPPQSPAPGAYSPMQPQFSGSPVSQPMQQQPPIPQQPGPPPTGPMNMAPTAPPGMAPTGFLPAQPQRQKQPPTMILVVLLVLAVIGAGVFGVLWGTTSGDLSDSEEQVSGLEDDLDDARSERDDFEESIVELELQIGELEDAAADFEEEQECLDALTAFWQTEEGSSAEESAWAEVSSTCNGIIF</sequence>
<evidence type="ECO:0000313" key="4">
    <source>
        <dbReference type="Proteomes" id="UP000308760"/>
    </source>
</evidence>
<dbReference type="RefSeq" id="WP_136535292.1">
    <property type="nucleotide sequence ID" value="NZ_STGY01000056.1"/>
</dbReference>
<reference evidence="4" key="1">
    <citation type="submission" date="2019-04" db="EMBL/GenBank/DDBJ databases">
        <title>Nocardioides xinjiangensis sp. nov.</title>
        <authorList>
            <person name="Liu S."/>
        </authorList>
    </citation>
    <scope>NUCLEOTIDE SEQUENCE [LARGE SCALE GENOMIC DNA]</scope>
    <source>
        <strain evidence="4">18</strain>
    </source>
</reference>
<feature type="compositionally biased region" description="Pro residues" evidence="1">
    <location>
        <begin position="19"/>
        <end position="28"/>
    </location>
</feature>
<keyword evidence="2" id="KW-1133">Transmembrane helix</keyword>
<name>A0A4S8Q819_9ACTN</name>
<gene>
    <name evidence="3" type="ORF">FAB82_14695</name>
</gene>
<evidence type="ECO:0000256" key="2">
    <source>
        <dbReference type="SAM" id="Phobius"/>
    </source>
</evidence>